<proteinExistence type="predicted"/>
<accession>A0A2W2CTX3</accession>
<dbReference type="Gene3D" id="1.20.81.30">
    <property type="entry name" value="Type II secretion system (T2SS), domain F"/>
    <property type="match status" value="1"/>
</dbReference>
<sequence length="264" mass="26897">MSRPVIASGFLVAAAALLAATGAGRRPRQRLRALRHGPVRAYLPEATIPSAGPVAGDESPDSPPTSRRPDVIRLAAGLGGVAVAVIVGGWPGLLTAVPVALLLDRALRRIESPAVRERRLREADDLPLAADLLAAAMRAGAPVDHSVLAVAEALDGPLADRLGRVGRMLRLGGGPEEAWSHLGSVPGAERLAAAALRTSNSGAALAGALSRLADDLRADRAIAAEAAARRAGVLIVLPLGLCFLPAFILAGLVPVIVAVLGDVL</sequence>
<dbReference type="PANTHER" id="PTHR35007:SF3">
    <property type="entry name" value="POSSIBLE CONSERVED ALANINE RICH MEMBRANE PROTEIN"/>
    <property type="match status" value="1"/>
</dbReference>
<keyword evidence="10" id="KW-1185">Reference proteome</keyword>
<keyword evidence="2" id="KW-1003">Cell membrane</keyword>
<name>A0A2W2CTX3_9ACTN</name>
<evidence type="ECO:0000256" key="5">
    <source>
        <dbReference type="ARBA" id="ARBA00023136"/>
    </source>
</evidence>
<keyword evidence="5 7" id="KW-0472">Membrane</keyword>
<dbReference type="AlphaFoldDB" id="A0A2W2CTX3"/>
<evidence type="ECO:0000256" key="4">
    <source>
        <dbReference type="ARBA" id="ARBA00022989"/>
    </source>
</evidence>
<dbReference type="OrthoDB" id="3267562at2"/>
<feature type="transmembrane region" description="Helical" evidence="7">
    <location>
        <begin position="233"/>
        <end position="260"/>
    </location>
</feature>
<protein>
    <submittedName>
        <fullName evidence="9">Secretion system protein</fullName>
    </submittedName>
</protein>
<reference evidence="9 10" key="1">
    <citation type="submission" date="2018-01" db="EMBL/GenBank/DDBJ databases">
        <title>Draft genome sequence of Salinispora sp. 13K206.</title>
        <authorList>
            <person name="Sahin N."/>
            <person name="Saygin H."/>
            <person name="Ay H."/>
        </authorList>
    </citation>
    <scope>NUCLEOTIDE SEQUENCE [LARGE SCALE GENOMIC DNA]</scope>
    <source>
        <strain evidence="9 10">13K206</strain>
    </source>
</reference>
<dbReference type="Pfam" id="PF00482">
    <property type="entry name" value="T2SSF"/>
    <property type="match status" value="1"/>
</dbReference>
<feature type="region of interest" description="Disordered" evidence="6">
    <location>
        <begin position="48"/>
        <end position="69"/>
    </location>
</feature>
<gene>
    <name evidence="9" type="ORF">C1I99_07685</name>
</gene>
<evidence type="ECO:0000313" key="10">
    <source>
        <dbReference type="Proteomes" id="UP000248749"/>
    </source>
</evidence>
<evidence type="ECO:0000259" key="8">
    <source>
        <dbReference type="Pfam" id="PF00482"/>
    </source>
</evidence>
<evidence type="ECO:0000256" key="1">
    <source>
        <dbReference type="ARBA" id="ARBA00004651"/>
    </source>
</evidence>
<dbReference type="InterPro" id="IPR042094">
    <property type="entry name" value="T2SS_GspF_sf"/>
</dbReference>
<keyword evidence="4 7" id="KW-1133">Transmembrane helix</keyword>
<evidence type="ECO:0000256" key="7">
    <source>
        <dbReference type="SAM" id="Phobius"/>
    </source>
</evidence>
<evidence type="ECO:0000256" key="2">
    <source>
        <dbReference type="ARBA" id="ARBA00022475"/>
    </source>
</evidence>
<dbReference type="InterPro" id="IPR018076">
    <property type="entry name" value="T2SS_GspF_dom"/>
</dbReference>
<dbReference type="Proteomes" id="UP000248749">
    <property type="component" value="Unassembled WGS sequence"/>
</dbReference>
<evidence type="ECO:0000256" key="6">
    <source>
        <dbReference type="SAM" id="MobiDB-lite"/>
    </source>
</evidence>
<comment type="caution">
    <text evidence="9">The sequence shown here is derived from an EMBL/GenBank/DDBJ whole genome shotgun (WGS) entry which is preliminary data.</text>
</comment>
<organism evidence="9 10">
    <name type="scientific">Micromonospora deserti</name>
    <dbReference type="NCBI Taxonomy" id="2070366"/>
    <lineage>
        <taxon>Bacteria</taxon>
        <taxon>Bacillati</taxon>
        <taxon>Actinomycetota</taxon>
        <taxon>Actinomycetes</taxon>
        <taxon>Micromonosporales</taxon>
        <taxon>Micromonosporaceae</taxon>
        <taxon>Micromonospora</taxon>
    </lineage>
</organism>
<dbReference type="EMBL" id="POUB01000032">
    <property type="protein sequence ID" value="PZG01311.1"/>
    <property type="molecule type" value="Genomic_DNA"/>
</dbReference>
<keyword evidence="3 7" id="KW-0812">Transmembrane</keyword>
<dbReference type="GO" id="GO:0005886">
    <property type="term" value="C:plasma membrane"/>
    <property type="evidence" value="ECO:0007669"/>
    <property type="project" value="UniProtKB-SubCell"/>
</dbReference>
<dbReference type="PANTHER" id="PTHR35007">
    <property type="entry name" value="INTEGRAL MEMBRANE PROTEIN-RELATED"/>
    <property type="match status" value="1"/>
</dbReference>
<feature type="domain" description="Type II secretion system protein GspF" evidence="8">
    <location>
        <begin position="130"/>
        <end position="250"/>
    </location>
</feature>
<evidence type="ECO:0000313" key="9">
    <source>
        <dbReference type="EMBL" id="PZG01311.1"/>
    </source>
</evidence>
<evidence type="ECO:0000256" key="3">
    <source>
        <dbReference type="ARBA" id="ARBA00022692"/>
    </source>
</evidence>
<comment type="subcellular location">
    <subcellularLocation>
        <location evidence="1">Cell membrane</location>
        <topology evidence="1">Multi-pass membrane protein</topology>
    </subcellularLocation>
</comment>
<feature type="transmembrane region" description="Helical" evidence="7">
    <location>
        <begin position="74"/>
        <end position="103"/>
    </location>
</feature>